<evidence type="ECO:0000256" key="1">
    <source>
        <dbReference type="ARBA" id="ARBA00009480"/>
    </source>
</evidence>
<protein>
    <recommendedName>
        <fullName evidence="7">Synaptosomal-associated protein</fullName>
    </recommendedName>
</protein>
<dbReference type="GO" id="GO:0098793">
    <property type="term" value="C:presynapse"/>
    <property type="evidence" value="ECO:0007669"/>
    <property type="project" value="GOC"/>
</dbReference>
<dbReference type="FunFam" id="1.20.5.110:FF:000018">
    <property type="entry name" value="Synaptosomal-associated protein"/>
    <property type="match status" value="1"/>
</dbReference>
<dbReference type="Pfam" id="PF00835">
    <property type="entry name" value="SNAP-25"/>
    <property type="match status" value="1"/>
</dbReference>
<evidence type="ECO:0000256" key="3">
    <source>
        <dbReference type="ARBA" id="ARBA00022737"/>
    </source>
</evidence>
<dbReference type="AlphaFoldDB" id="A0A8B7PND9"/>
<dbReference type="PANTHER" id="PTHR19305:SF14">
    <property type="entry name" value="SYNAPTOSOMAL-ASSOCIATED PROTEIN-RELATED"/>
    <property type="match status" value="1"/>
</dbReference>
<dbReference type="GO" id="GO:0016082">
    <property type="term" value="P:synaptic vesicle priming"/>
    <property type="evidence" value="ECO:0007669"/>
    <property type="project" value="TreeGrafter"/>
</dbReference>
<gene>
    <name evidence="12" type="primary">LOC108682309</name>
</gene>
<dbReference type="Gene3D" id="1.20.5.110">
    <property type="match status" value="2"/>
</dbReference>
<dbReference type="GO" id="GO:0005886">
    <property type="term" value="C:plasma membrane"/>
    <property type="evidence" value="ECO:0007669"/>
    <property type="project" value="TreeGrafter"/>
</dbReference>
<feature type="compositionally biased region" description="Basic and acidic residues" evidence="9">
    <location>
        <begin position="181"/>
        <end position="192"/>
    </location>
</feature>
<evidence type="ECO:0000256" key="6">
    <source>
        <dbReference type="ARBA" id="ARBA00034102"/>
    </source>
</evidence>
<dbReference type="GO" id="GO:0043005">
    <property type="term" value="C:neuron projection"/>
    <property type="evidence" value="ECO:0007669"/>
    <property type="project" value="UniProtKB-KW"/>
</dbReference>
<name>A0A8B7PND9_HYAAZ</name>
<comment type="subcellular location">
    <subcellularLocation>
        <location evidence="6">Synapse</location>
        <location evidence="6">Synaptosome</location>
    </subcellularLocation>
</comment>
<proteinExistence type="inferred from homology"/>
<sequence>MKAMGTRTEVEQLQHQANKVTDDSLESTRRMLSLCEESQDAGAKTLVMLGEQGEQLDRIEEGMDQINADMKEAEKNLSGMEKCCGIFSLPWKKLREFREEDSTWKDKGDGVVEGQPGRLLQDRNAVPSGAMQVARITNDAREDEMEENLGQVSSMIDNLRNMAVDMGSELDSQNRQISRLDAKAASNDERIKQANTRAETLLKNA</sequence>
<reference evidence="12" key="1">
    <citation type="submission" date="2025-08" db="UniProtKB">
        <authorList>
            <consortium name="RefSeq"/>
        </authorList>
    </citation>
    <scope>IDENTIFICATION</scope>
    <source>
        <tissue evidence="12">Whole organism</tissue>
    </source>
</reference>
<evidence type="ECO:0000256" key="2">
    <source>
        <dbReference type="ARBA" id="ARBA00022599"/>
    </source>
</evidence>
<organism evidence="11 12">
    <name type="scientific">Hyalella azteca</name>
    <name type="common">Amphipod</name>
    <dbReference type="NCBI Taxonomy" id="294128"/>
    <lineage>
        <taxon>Eukaryota</taxon>
        <taxon>Metazoa</taxon>
        <taxon>Ecdysozoa</taxon>
        <taxon>Arthropoda</taxon>
        <taxon>Crustacea</taxon>
        <taxon>Multicrustacea</taxon>
        <taxon>Malacostraca</taxon>
        <taxon>Eumalacostraca</taxon>
        <taxon>Peracarida</taxon>
        <taxon>Amphipoda</taxon>
        <taxon>Senticaudata</taxon>
        <taxon>Talitrida</taxon>
        <taxon>Talitroidea</taxon>
        <taxon>Hyalellidae</taxon>
        <taxon>Hyalella</taxon>
    </lineage>
</organism>
<evidence type="ECO:0000256" key="4">
    <source>
        <dbReference type="ARBA" id="ARBA00023018"/>
    </source>
</evidence>
<dbReference type="CDD" id="cd15885">
    <property type="entry name" value="SNARE_SNAP25C"/>
    <property type="match status" value="1"/>
</dbReference>
<dbReference type="GO" id="GO:0005484">
    <property type="term" value="F:SNAP receptor activity"/>
    <property type="evidence" value="ECO:0007669"/>
    <property type="project" value="TreeGrafter"/>
</dbReference>
<comment type="similarity">
    <text evidence="1 7">Belongs to the SNAP-25 family.</text>
</comment>
<dbReference type="GO" id="GO:0019905">
    <property type="term" value="F:syntaxin binding"/>
    <property type="evidence" value="ECO:0007669"/>
    <property type="project" value="TreeGrafter"/>
</dbReference>
<dbReference type="OrthoDB" id="19261at2759"/>
<keyword evidence="3" id="KW-0677">Repeat</keyword>
<dbReference type="SMART" id="SM00397">
    <property type="entry name" value="t_SNARE"/>
    <property type="match status" value="2"/>
</dbReference>
<evidence type="ECO:0000256" key="9">
    <source>
        <dbReference type="SAM" id="MobiDB-lite"/>
    </source>
</evidence>
<feature type="region of interest" description="Disordered" evidence="9">
    <location>
        <begin position="181"/>
        <end position="205"/>
    </location>
</feature>
<keyword evidence="11" id="KW-1185">Reference proteome</keyword>
<evidence type="ECO:0000313" key="11">
    <source>
        <dbReference type="Proteomes" id="UP000694843"/>
    </source>
</evidence>
<dbReference type="GO" id="GO:0031629">
    <property type="term" value="P:synaptic vesicle fusion to presynaptic active zone membrane"/>
    <property type="evidence" value="ECO:0007669"/>
    <property type="project" value="TreeGrafter"/>
</dbReference>
<dbReference type="PROSITE" id="PS50192">
    <property type="entry name" value="T_SNARE"/>
    <property type="match status" value="2"/>
</dbReference>
<dbReference type="Proteomes" id="UP000694843">
    <property type="component" value="Unplaced"/>
</dbReference>
<dbReference type="KEGG" id="hazt:108682309"/>
<evidence type="ECO:0000313" key="12">
    <source>
        <dbReference type="RefSeq" id="XP_018026936.1"/>
    </source>
</evidence>
<keyword evidence="5 8" id="KW-0175">Coiled coil</keyword>
<dbReference type="PANTHER" id="PTHR19305">
    <property type="entry name" value="SYNAPTOSOMAL ASSOCIATED PROTEIN"/>
    <property type="match status" value="1"/>
</dbReference>
<feature type="region of interest" description="Disordered" evidence="9">
    <location>
        <begin position="1"/>
        <end position="24"/>
    </location>
</feature>
<dbReference type="CDD" id="cd15889">
    <property type="entry name" value="SNARE_SNAP25N_23N"/>
    <property type="match status" value="1"/>
</dbReference>
<evidence type="ECO:0000256" key="8">
    <source>
        <dbReference type="SAM" id="Coils"/>
    </source>
</evidence>
<feature type="domain" description="T-SNARE coiled-coil homology" evidence="10">
    <location>
        <begin position="139"/>
        <end position="201"/>
    </location>
</feature>
<accession>A0A8B7PND9</accession>
<dbReference type="FunFam" id="1.20.5.110:FF:000007">
    <property type="entry name" value="Synaptosomal-associated protein"/>
    <property type="match status" value="1"/>
</dbReference>
<keyword evidence="2" id="KW-0771">Synaptosome</keyword>
<evidence type="ECO:0000256" key="5">
    <source>
        <dbReference type="ARBA" id="ARBA00023054"/>
    </source>
</evidence>
<dbReference type="GO" id="GO:0031201">
    <property type="term" value="C:SNARE complex"/>
    <property type="evidence" value="ECO:0007669"/>
    <property type="project" value="TreeGrafter"/>
</dbReference>
<dbReference type="OMA" id="EKCCGVC"/>
<evidence type="ECO:0000256" key="7">
    <source>
        <dbReference type="RuleBase" id="RU003496"/>
    </source>
</evidence>
<dbReference type="SUPFAM" id="SSF58038">
    <property type="entry name" value="SNARE fusion complex"/>
    <property type="match status" value="2"/>
</dbReference>
<evidence type="ECO:0000259" key="10">
    <source>
        <dbReference type="PROSITE" id="PS50192"/>
    </source>
</evidence>
<keyword evidence="4" id="KW-0770">Synapse</keyword>
<feature type="coiled-coil region" evidence="8">
    <location>
        <begin position="56"/>
        <end position="83"/>
    </location>
</feature>
<feature type="domain" description="T-SNARE coiled-coil homology" evidence="10">
    <location>
        <begin position="18"/>
        <end position="80"/>
    </location>
</feature>
<dbReference type="InterPro" id="IPR000928">
    <property type="entry name" value="SNAP-25_dom"/>
</dbReference>
<dbReference type="InterPro" id="IPR000727">
    <property type="entry name" value="T_SNARE_dom"/>
</dbReference>
<dbReference type="GeneID" id="108682309"/>
<dbReference type="RefSeq" id="XP_018026936.1">
    <property type="nucleotide sequence ID" value="XM_018171447.2"/>
</dbReference>